<dbReference type="InParanoid" id="K0K6P7"/>
<comment type="caution">
    <text evidence="2">The sequence shown here is derived from an EMBL/GenBank/DDBJ whole genome shotgun (WGS) entry which is preliminary data.</text>
</comment>
<dbReference type="Proteomes" id="UP000009328">
    <property type="component" value="Unassembled WGS sequence"/>
</dbReference>
<protein>
    <recommendedName>
        <fullName evidence="1">SCA7 domain-containing protein</fullName>
    </recommendedName>
</protein>
<feature type="domain" description="SCA7" evidence="1">
    <location>
        <begin position="21"/>
        <end position="66"/>
    </location>
</feature>
<reference evidence="2 3" key="1">
    <citation type="journal article" date="2012" name="Eukaryot. Cell">
        <title>Draft genome sequence of Wickerhamomyces ciferrii NRRL Y-1031 F-60-10.</title>
        <authorList>
            <person name="Schneider J."/>
            <person name="Andrea H."/>
            <person name="Blom J."/>
            <person name="Jaenicke S."/>
            <person name="Ruckert C."/>
            <person name="Schorsch C."/>
            <person name="Szczepanowski R."/>
            <person name="Farwick M."/>
            <person name="Goesmann A."/>
            <person name="Puhler A."/>
            <person name="Schaffer S."/>
            <person name="Tauch A."/>
            <person name="Kohler T."/>
            <person name="Brinkrolf K."/>
        </authorList>
    </citation>
    <scope>NUCLEOTIDE SEQUENCE [LARGE SCALE GENOMIC DNA]</scope>
    <source>
        <strain evidence="3">ATCC 14091 / BCRC 22168 / CBS 111 / JCM 3599 / NBRC 0793 / NRRL Y-1031 F-60-10</strain>
    </source>
</reference>
<evidence type="ECO:0000313" key="2">
    <source>
        <dbReference type="EMBL" id="CCH40590.1"/>
    </source>
</evidence>
<dbReference type="InterPro" id="IPR013243">
    <property type="entry name" value="SCA7_dom"/>
</dbReference>
<keyword evidence="3" id="KW-1185">Reference proteome</keyword>
<dbReference type="Pfam" id="PF08313">
    <property type="entry name" value="SCA7"/>
    <property type="match status" value="1"/>
</dbReference>
<accession>K0K6P7</accession>
<dbReference type="EMBL" id="CAIF01000001">
    <property type="protein sequence ID" value="CCH40590.1"/>
    <property type="molecule type" value="Genomic_DNA"/>
</dbReference>
<dbReference type="AlphaFoldDB" id="K0K6P7"/>
<sequence length="194" mass="22922">MKEPPTLPSNDFKIFNLDHEDLKCNVITRLNNAPCKKKITCTFHSVSEKSTVPRCDSVERLIRNFRYLQKLRHDIVKYSKTTTSKNIIKQQYKQNVSSTRLKRHNSYDDTHMIKKRRSLTQLNPMDILNGHNKNFTAGVTEYAVEDDEEDEFINTLILKVSLLKDDPQERLLDFEYQTELKNLATIEYYNQTKF</sequence>
<proteinExistence type="predicted"/>
<organism evidence="2 3">
    <name type="scientific">Wickerhamomyces ciferrii (strain ATCC 14091 / BCRC 22168 / CBS 111 / JCM 3599 / NBRC 0793 / NRRL Y-1031 F-60-10)</name>
    <name type="common">Yeast</name>
    <name type="synonym">Pichia ciferrii</name>
    <dbReference type="NCBI Taxonomy" id="1206466"/>
    <lineage>
        <taxon>Eukaryota</taxon>
        <taxon>Fungi</taxon>
        <taxon>Dikarya</taxon>
        <taxon>Ascomycota</taxon>
        <taxon>Saccharomycotina</taxon>
        <taxon>Saccharomycetes</taxon>
        <taxon>Phaffomycetales</taxon>
        <taxon>Wickerhamomycetaceae</taxon>
        <taxon>Wickerhamomyces</taxon>
    </lineage>
</organism>
<evidence type="ECO:0000259" key="1">
    <source>
        <dbReference type="Pfam" id="PF08313"/>
    </source>
</evidence>
<dbReference type="HOGENOM" id="CLU_1403432_0_0_1"/>
<gene>
    <name evidence="2" type="ORF">BN7_123</name>
</gene>
<name>K0K6P7_WICCF</name>
<evidence type="ECO:0000313" key="3">
    <source>
        <dbReference type="Proteomes" id="UP000009328"/>
    </source>
</evidence>